<evidence type="ECO:0000313" key="3">
    <source>
        <dbReference type="Proteomes" id="UP000004705"/>
    </source>
</evidence>
<evidence type="ECO:0000313" key="2">
    <source>
        <dbReference type="EMBL" id="EHY90119.1"/>
    </source>
</evidence>
<dbReference type="EMBL" id="CM001466">
    <property type="protein sequence ID" value="EHY90119.1"/>
    <property type="molecule type" value="Genomic_DNA"/>
</dbReference>
<feature type="compositionally biased region" description="Basic residues" evidence="1">
    <location>
        <begin position="1"/>
        <end position="15"/>
    </location>
</feature>
<reference evidence="2 3" key="1">
    <citation type="journal article" date="2012" name="Stand. Genomic Sci.">
        <title>Genome sequence of the soil bacterium Saccharomonospora azurea type strain (NA-128(T)).</title>
        <authorList>
            <person name="Klenk H.P."/>
            <person name="Held B."/>
            <person name="Lucas S."/>
            <person name="Lapidus A."/>
            <person name="Copeland A."/>
            <person name="Hammon N."/>
            <person name="Pitluck S."/>
            <person name="Goodwin L.A."/>
            <person name="Han C."/>
            <person name="Tapia R."/>
            <person name="Brambilla E.M."/>
            <person name="Potter G."/>
            <person name="Land M."/>
            <person name="Ivanova N."/>
            <person name="Rohde M."/>
            <person name="Goker M."/>
            <person name="Detter J.C."/>
            <person name="Kyrpides N.C."/>
            <person name="Woyke T."/>
        </authorList>
    </citation>
    <scope>NUCLEOTIDE SEQUENCE [LARGE SCALE GENOMIC DNA]</scope>
    <source>
        <strain evidence="2 3">NA-128</strain>
    </source>
</reference>
<protein>
    <submittedName>
        <fullName evidence="2">Uncharacterized protein</fullName>
    </submittedName>
</protein>
<sequence length="45" mass="5130">MRHPSRRDLRSRRVLPAHPAHPVLRGRLGLPDHPVLPGDPARRGR</sequence>
<gene>
    <name evidence="2" type="ORF">SacazDRAFT_03242</name>
</gene>
<name>H8G3Z0_9PSEU</name>
<dbReference type="Proteomes" id="UP000004705">
    <property type="component" value="Chromosome"/>
</dbReference>
<accession>H8G3Z0</accession>
<evidence type="ECO:0000256" key="1">
    <source>
        <dbReference type="SAM" id="MobiDB-lite"/>
    </source>
</evidence>
<proteinExistence type="predicted"/>
<dbReference type="HOGENOM" id="CLU_3209762_0_0_11"/>
<dbReference type="AlphaFoldDB" id="H8G3Z0"/>
<feature type="region of interest" description="Disordered" evidence="1">
    <location>
        <begin position="1"/>
        <end position="45"/>
    </location>
</feature>
<feature type="non-terminal residue" evidence="2">
    <location>
        <position position="45"/>
    </location>
</feature>
<keyword evidence="3" id="KW-1185">Reference proteome</keyword>
<organism evidence="2 3">
    <name type="scientific">Saccharomonospora azurea NA-128</name>
    <dbReference type="NCBI Taxonomy" id="882081"/>
    <lineage>
        <taxon>Bacteria</taxon>
        <taxon>Bacillati</taxon>
        <taxon>Actinomycetota</taxon>
        <taxon>Actinomycetes</taxon>
        <taxon>Pseudonocardiales</taxon>
        <taxon>Pseudonocardiaceae</taxon>
        <taxon>Saccharomonospora</taxon>
    </lineage>
</organism>